<evidence type="ECO:0000313" key="2">
    <source>
        <dbReference type="Proteomes" id="UP000828941"/>
    </source>
</evidence>
<evidence type="ECO:0000313" key="1">
    <source>
        <dbReference type="EMBL" id="KAI4333420.1"/>
    </source>
</evidence>
<dbReference type="Proteomes" id="UP000828941">
    <property type="component" value="Chromosome 7"/>
</dbReference>
<reference evidence="1 2" key="1">
    <citation type="journal article" date="2022" name="DNA Res.">
        <title>Chromosomal-level genome assembly of the orchid tree Bauhinia variegata (Leguminosae; Cercidoideae) supports the allotetraploid origin hypothesis of Bauhinia.</title>
        <authorList>
            <person name="Zhong Y."/>
            <person name="Chen Y."/>
            <person name="Zheng D."/>
            <person name="Pang J."/>
            <person name="Liu Y."/>
            <person name="Luo S."/>
            <person name="Meng S."/>
            <person name="Qian L."/>
            <person name="Wei D."/>
            <person name="Dai S."/>
            <person name="Zhou R."/>
        </authorList>
    </citation>
    <scope>NUCLEOTIDE SEQUENCE [LARGE SCALE GENOMIC DNA]</scope>
    <source>
        <strain evidence="1">BV-YZ2020</strain>
    </source>
</reference>
<accession>A0ACB9NB57</accession>
<gene>
    <name evidence="1" type="ORF">L6164_018240</name>
</gene>
<organism evidence="1 2">
    <name type="scientific">Bauhinia variegata</name>
    <name type="common">Purple orchid tree</name>
    <name type="synonym">Phanera variegata</name>
    <dbReference type="NCBI Taxonomy" id="167791"/>
    <lineage>
        <taxon>Eukaryota</taxon>
        <taxon>Viridiplantae</taxon>
        <taxon>Streptophyta</taxon>
        <taxon>Embryophyta</taxon>
        <taxon>Tracheophyta</taxon>
        <taxon>Spermatophyta</taxon>
        <taxon>Magnoliopsida</taxon>
        <taxon>eudicotyledons</taxon>
        <taxon>Gunneridae</taxon>
        <taxon>Pentapetalae</taxon>
        <taxon>rosids</taxon>
        <taxon>fabids</taxon>
        <taxon>Fabales</taxon>
        <taxon>Fabaceae</taxon>
        <taxon>Cercidoideae</taxon>
        <taxon>Cercideae</taxon>
        <taxon>Bauhiniinae</taxon>
        <taxon>Bauhinia</taxon>
    </lineage>
</organism>
<comment type="caution">
    <text evidence="1">The sequence shown here is derived from an EMBL/GenBank/DDBJ whole genome shotgun (WGS) entry which is preliminary data.</text>
</comment>
<keyword evidence="2" id="KW-1185">Reference proteome</keyword>
<proteinExistence type="predicted"/>
<sequence>MEAAVTLTSFGAGIVGVFIVLGLVGSLLLNWLWFRPKTSETCLRQQGFKGNSYRLLMGDAAELGKASQEAKCRPISIDDDIVPRILPYHCRTIKKYGNDSFIWVGPSPFVNITNPDQIKEVLNKMYDFQKPTYSPLAKYLLCGLPMHEGEKWVKHRKIINPAFHAEKLKLMLPAFYQCCEEMINKWKAQLSERDSCELDVWPSIHSLTGDVISRTAFGSSYEDGKKIFQLQVEQAELTAKVITSFYIPGMRFIGTKRNRRMKEIEDEIQGLVRGIINSREKGKNAGEAPRDDLLGMLLESNYKEIQQHGNNKNCGMTIADIIEECKIFYFAGQETTSLLINWTLVLLSRFPHWQQRAREEVMQVFGTKKPDYDGLNRLKVVPMILYEVLRLYPPAPLLTRYLPKETKLGNLTLPAGTRIWVPVIMVHHDRELWGNDAKEFNPERFSEGVVKATNGQVSFFPFSWGPRICIGQNYAMMEAKMALSLILQNFSFELSPSYAHAPYMVLTLVPQFGTHIILHKL</sequence>
<protein>
    <submittedName>
        <fullName evidence="1">Uncharacterized protein</fullName>
    </submittedName>
</protein>
<name>A0ACB9NB57_BAUVA</name>
<dbReference type="EMBL" id="CM039432">
    <property type="protein sequence ID" value="KAI4333420.1"/>
    <property type="molecule type" value="Genomic_DNA"/>
</dbReference>